<evidence type="ECO:0000313" key="1">
    <source>
        <dbReference type="EMBL" id="EYC15627.1"/>
    </source>
</evidence>
<keyword evidence="2" id="KW-1185">Reference proteome</keyword>
<sequence>MAANCIAEVVQNSFGNGQTVPKTCHNQSNLRHSCPLVASRELLTRLINDGRFSTPARLSIRINPDFLTKIKAQIPHL</sequence>
<dbReference type="Proteomes" id="UP000024635">
    <property type="component" value="Unassembled WGS sequence"/>
</dbReference>
<evidence type="ECO:0000313" key="2">
    <source>
        <dbReference type="Proteomes" id="UP000024635"/>
    </source>
</evidence>
<name>A0A016ULB8_9BILA</name>
<protein>
    <submittedName>
        <fullName evidence="1">Uncharacterized protein</fullName>
    </submittedName>
</protein>
<proteinExistence type="predicted"/>
<dbReference type="EMBL" id="JARK01001372">
    <property type="protein sequence ID" value="EYC15627.1"/>
    <property type="molecule type" value="Genomic_DNA"/>
</dbReference>
<accession>A0A016ULB8</accession>
<dbReference type="AlphaFoldDB" id="A0A016ULB8"/>
<comment type="caution">
    <text evidence="1">The sequence shown here is derived from an EMBL/GenBank/DDBJ whole genome shotgun (WGS) entry which is preliminary data.</text>
</comment>
<organism evidence="1 2">
    <name type="scientific">Ancylostoma ceylanicum</name>
    <dbReference type="NCBI Taxonomy" id="53326"/>
    <lineage>
        <taxon>Eukaryota</taxon>
        <taxon>Metazoa</taxon>
        <taxon>Ecdysozoa</taxon>
        <taxon>Nematoda</taxon>
        <taxon>Chromadorea</taxon>
        <taxon>Rhabditida</taxon>
        <taxon>Rhabditina</taxon>
        <taxon>Rhabditomorpha</taxon>
        <taxon>Strongyloidea</taxon>
        <taxon>Ancylostomatidae</taxon>
        <taxon>Ancylostomatinae</taxon>
        <taxon>Ancylostoma</taxon>
    </lineage>
</organism>
<gene>
    <name evidence="1" type="primary">Acey_s0036.g3258</name>
    <name evidence="1" type="ORF">Y032_0036g3258</name>
</gene>
<reference evidence="2" key="1">
    <citation type="journal article" date="2015" name="Nat. Genet.">
        <title>The genome and transcriptome of the zoonotic hookworm Ancylostoma ceylanicum identify infection-specific gene families.</title>
        <authorList>
            <person name="Schwarz E.M."/>
            <person name="Hu Y."/>
            <person name="Antoshechkin I."/>
            <person name="Miller M.M."/>
            <person name="Sternberg P.W."/>
            <person name="Aroian R.V."/>
        </authorList>
    </citation>
    <scope>NUCLEOTIDE SEQUENCE</scope>
    <source>
        <strain evidence="2">HY135</strain>
    </source>
</reference>